<dbReference type="RefSeq" id="WP_273250540.1">
    <property type="nucleotide sequence ID" value="NZ_VENJ01000021.1"/>
</dbReference>
<feature type="signal peptide" evidence="1">
    <location>
        <begin position="1"/>
        <end position="25"/>
    </location>
</feature>
<sequence length="583" mass="61942">MKLFSTALATLALGGALTCAAPAQAQDENVMIVFDGSNSMWGQIDGTAKIEIARGVMENLLGEWTDNRQVGLMAYGHRRRGDCSDIETLVAPGQGTRGEILSRIGSITPTGKTPLTSAVEQAATSLSYTDTPATVVLISDGLESCERDPCALAETLESAGVGFTAHVVGFGLGDADTSALTCIADNTGGKYLSARNANELSAALTEVGTAVAAAEPEPEPEPEPQYDVTLTAPATALAGSSFEVSWTGTVSGSDYVTIVPMGSDEGTRKNHFRVRDKSKDDLRAPSGTGLYEVRYVLDEGHRTLASEQIEITEPEVTLTAPATALAGSSFEVSWTGTVSGSDYVTIVPMGSDEGTRKNHFRVRDKSKDDLRAPSGTGLYEVRYVLDEGHRTLASQPIEVTEPEVTLTVPEKIRAGDSLGVTWTGTVSGSDYITIVPMGADEGTRKTHFRVRGKSEDALTAPKQPGLYEVRYVLDEGHRTLARQPVEVLAEDAALQSGATLKAPESAATGETIEVSWSTSQEGADQRITLAHANQAIFTWVSAIKVEGKSPVKITMPDEPGAYELRFLDVSGQKVLARNIIRVK</sequence>
<accession>A0A7C9HC37</accession>
<dbReference type="EMBL" id="VENJ01000021">
    <property type="protein sequence ID" value="MTJ05664.1"/>
    <property type="molecule type" value="Genomic_DNA"/>
</dbReference>
<gene>
    <name evidence="3" type="ORF">FH759_13345</name>
</gene>
<evidence type="ECO:0000313" key="4">
    <source>
        <dbReference type="Proteomes" id="UP000483078"/>
    </source>
</evidence>
<dbReference type="SMART" id="SM00327">
    <property type="entry name" value="VWA"/>
    <property type="match status" value="1"/>
</dbReference>
<organism evidence="3 4">
    <name type="scientific">Sediminimonas qiaohouensis</name>
    <dbReference type="NCBI Taxonomy" id="552061"/>
    <lineage>
        <taxon>Bacteria</taxon>
        <taxon>Pseudomonadati</taxon>
        <taxon>Pseudomonadota</taxon>
        <taxon>Alphaproteobacteria</taxon>
        <taxon>Rhodobacterales</taxon>
        <taxon>Roseobacteraceae</taxon>
        <taxon>Sediminimonas</taxon>
    </lineage>
</organism>
<proteinExistence type="predicted"/>
<dbReference type="PROSITE" id="PS50234">
    <property type="entry name" value="VWFA"/>
    <property type="match status" value="1"/>
</dbReference>
<keyword evidence="1" id="KW-0732">Signal</keyword>
<reference evidence="3 4" key="1">
    <citation type="submission" date="2019-06" db="EMBL/GenBank/DDBJ databases">
        <title>Enrichment of Autotrophic Halophilic Microorganisms from Red Sea Brine Pool Using Microbial Electrosynthesis System.</title>
        <authorList>
            <person name="Alqahtani M.F."/>
            <person name="Bajracharya S."/>
            <person name="Katuri K.P."/>
            <person name="Ali M."/>
            <person name="Saikaly P.E."/>
        </authorList>
    </citation>
    <scope>NUCLEOTIDE SEQUENCE [LARGE SCALE GENOMIC DNA]</scope>
    <source>
        <strain evidence="3">MES6</strain>
    </source>
</reference>
<dbReference type="AlphaFoldDB" id="A0A7C9HC37"/>
<evidence type="ECO:0000259" key="2">
    <source>
        <dbReference type="PROSITE" id="PS50234"/>
    </source>
</evidence>
<name>A0A7C9HC37_9RHOB</name>
<comment type="caution">
    <text evidence="3">The sequence shown here is derived from an EMBL/GenBank/DDBJ whole genome shotgun (WGS) entry which is preliminary data.</text>
</comment>
<dbReference type="InterPro" id="IPR036465">
    <property type="entry name" value="vWFA_dom_sf"/>
</dbReference>
<evidence type="ECO:0000256" key="1">
    <source>
        <dbReference type="SAM" id="SignalP"/>
    </source>
</evidence>
<dbReference type="InterPro" id="IPR002035">
    <property type="entry name" value="VWF_A"/>
</dbReference>
<dbReference type="Gene3D" id="3.40.50.410">
    <property type="entry name" value="von Willebrand factor, type A domain"/>
    <property type="match status" value="1"/>
</dbReference>
<evidence type="ECO:0000313" key="3">
    <source>
        <dbReference type="EMBL" id="MTJ05664.1"/>
    </source>
</evidence>
<dbReference type="SUPFAM" id="SSF53300">
    <property type="entry name" value="vWA-like"/>
    <property type="match status" value="1"/>
</dbReference>
<protein>
    <submittedName>
        <fullName evidence="3">VWA domain-containing protein</fullName>
    </submittedName>
</protein>
<feature type="domain" description="VWFA" evidence="2">
    <location>
        <begin position="29"/>
        <end position="207"/>
    </location>
</feature>
<dbReference type="Proteomes" id="UP000483078">
    <property type="component" value="Unassembled WGS sequence"/>
</dbReference>
<feature type="chain" id="PRO_5028816241" evidence="1">
    <location>
        <begin position="26"/>
        <end position="583"/>
    </location>
</feature>
<dbReference type="Pfam" id="PF13519">
    <property type="entry name" value="VWA_2"/>
    <property type="match status" value="1"/>
</dbReference>